<dbReference type="EMBL" id="MTEI01000001">
    <property type="protein sequence ID" value="OQW90273.1"/>
    <property type="molecule type" value="Genomic_DNA"/>
</dbReference>
<reference evidence="2 3" key="1">
    <citation type="submission" date="2017-01" db="EMBL/GenBank/DDBJ databases">
        <title>Novel large sulfur bacteria in the metagenomes of groundwater-fed chemosynthetic microbial mats in the Lake Huron basin.</title>
        <authorList>
            <person name="Sharrar A.M."/>
            <person name="Flood B.E."/>
            <person name="Bailey J.V."/>
            <person name="Jones D.S."/>
            <person name="Biddanda B."/>
            <person name="Ruberg S.A."/>
            <person name="Marcus D.N."/>
            <person name="Dick G.J."/>
        </authorList>
    </citation>
    <scope>NUCLEOTIDE SEQUENCE [LARGE SCALE GENOMIC DNA]</scope>
    <source>
        <strain evidence="2">A7</strain>
    </source>
</reference>
<feature type="signal peptide" evidence="1">
    <location>
        <begin position="1"/>
        <end position="32"/>
    </location>
</feature>
<dbReference type="InterPro" id="IPR021727">
    <property type="entry name" value="DUF3299"/>
</dbReference>
<proteinExistence type="predicted"/>
<comment type="caution">
    <text evidence="2">The sequence shown here is derived from an EMBL/GenBank/DDBJ whole genome shotgun (WGS) entry which is preliminary data.</text>
</comment>
<dbReference type="AlphaFoldDB" id="A0A1W9KZU3"/>
<name>A0A1W9KZU3_9BURK</name>
<gene>
    <name evidence="2" type="ORF">BWK72_01140</name>
</gene>
<evidence type="ECO:0000313" key="3">
    <source>
        <dbReference type="Proteomes" id="UP000192505"/>
    </source>
</evidence>
<feature type="chain" id="PRO_5012936046" description="DUF3299 domain-containing protein" evidence="1">
    <location>
        <begin position="33"/>
        <end position="185"/>
    </location>
</feature>
<organism evidence="2 3">
    <name type="scientific">Rhodoferax ferrireducens</name>
    <dbReference type="NCBI Taxonomy" id="192843"/>
    <lineage>
        <taxon>Bacteria</taxon>
        <taxon>Pseudomonadati</taxon>
        <taxon>Pseudomonadota</taxon>
        <taxon>Betaproteobacteria</taxon>
        <taxon>Burkholderiales</taxon>
        <taxon>Comamonadaceae</taxon>
        <taxon>Rhodoferax</taxon>
    </lineage>
</organism>
<dbReference type="Pfam" id="PF11736">
    <property type="entry name" value="DUF3299"/>
    <property type="match status" value="1"/>
</dbReference>
<sequence>MICRVFKLLKRAAGVLLALALLGPGLSNGALAQLSSPVPDGVPGGLPAGSGPGVHSPYSPFAPLPDRNDVLPWSLLSDVKVQVVNQRVLPVFSATVLALNNKLQRVQGFMMPLAPGERQTHFLLTSVPLTCSFCTPGGPESMIEVRTKTPIKYTLEPVVVEGTLAVLADDGYGLYYRMADGKAVK</sequence>
<evidence type="ECO:0008006" key="4">
    <source>
        <dbReference type="Google" id="ProtNLM"/>
    </source>
</evidence>
<keyword evidence="1" id="KW-0732">Signal</keyword>
<dbReference type="Gene3D" id="2.40.50.870">
    <property type="entry name" value="Protein of unknown function (DUF3299)"/>
    <property type="match status" value="1"/>
</dbReference>
<evidence type="ECO:0000256" key="1">
    <source>
        <dbReference type="SAM" id="SignalP"/>
    </source>
</evidence>
<protein>
    <recommendedName>
        <fullName evidence="4">DUF3299 domain-containing protein</fullName>
    </recommendedName>
</protein>
<evidence type="ECO:0000313" key="2">
    <source>
        <dbReference type="EMBL" id="OQW90273.1"/>
    </source>
</evidence>
<accession>A0A1W9KZU3</accession>
<dbReference type="Proteomes" id="UP000192505">
    <property type="component" value="Unassembled WGS sequence"/>
</dbReference>